<sequence length="74" mass="8246">MDTILTLVYTGSDVNIQFLQNILEKAGINSIKKNNYESGLRAGFYGGDINQVQLFVPKTHQSEAKKIVQATFPE</sequence>
<evidence type="ECO:0000313" key="3">
    <source>
        <dbReference type="Proteomes" id="UP001597357"/>
    </source>
</evidence>
<gene>
    <name evidence="2" type="ORF">ACFSQ0_04355</name>
</gene>
<accession>A0ABW5SCW5</accession>
<dbReference type="Pfam" id="PF09413">
    <property type="entry name" value="DUF2007"/>
    <property type="match status" value="1"/>
</dbReference>
<dbReference type="RefSeq" id="WP_379044661.1">
    <property type="nucleotide sequence ID" value="NZ_JBHULZ010000023.1"/>
</dbReference>
<keyword evidence="3" id="KW-1185">Reference proteome</keyword>
<protein>
    <submittedName>
        <fullName evidence="2">Signal transducing protein</fullName>
    </submittedName>
</protein>
<name>A0ABW5SCW5_9FLAO</name>
<reference evidence="3" key="1">
    <citation type="journal article" date="2019" name="Int. J. Syst. Evol. Microbiol.">
        <title>The Global Catalogue of Microorganisms (GCM) 10K type strain sequencing project: providing services to taxonomists for standard genome sequencing and annotation.</title>
        <authorList>
            <consortium name="The Broad Institute Genomics Platform"/>
            <consortium name="The Broad Institute Genome Sequencing Center for Infectious Disease"/>
            <person name="Wu L."/>
            <person name="Ma J."/>
        </authorList>
    </citation>
    <scope>NUCLEOTIDE SEQUENCE [LARGE SCALE GENOMIC DNA]</scope>
    <source>
        <strain evidence="3">KCTC 42255</strain>
    </source>
</reference>
<organism evidence="2 3">
    <name type="scientific">Mesonia sediminis</name>
    <dbReference type="NCBI Taxonomy" id="1703946"/>
    <lineage>
        <taxon>Bacteria</taxon>
        <taxon>Pseudomonadati</taxon>
        <taxon>Bacteroidota</taxon>
        <taxon>Flavobacteriia</taxon>
        <taxon>Flavobacteriales</taxon>
        <taxon>Flavobacteriaceae</taxon>
        <taxon>Mesonia</taxon>
    </lineage>
</organism>
<evidence type="ECO:0000259" key="1">
    <source>
        <dbReference type="Pfam" id="PF09413"/>
    </source>
</evidence>
<dbReference type="InterPro" id="IPR018551">
    <property type="entry name" value="DUF2007"/>
</dbReference>
<dbReference type="EMBL" id="JBHULZ010000023">
    <property type="protein sequence ID" value="MFD2697215.1"/>
    <property type="molecule type" value="Genomic_DNA"/>
</dbReference>
<proteinExistence type="predicted"/>
<evidence type="ECO:0000313" key="2">
    <source>
        <dbReference type="EMBL" id="MFD2697215.1"/>
    </source>
</evidence>
<feature type="domain" description="DUF2007" evidence="1">
    <location>
        <begin position="7"/>
        <end position="69"/>
    </location>
</feature>
<dbReference type="Proteomes" id="UP001597357">
    <property type="component" value="Unassembled WGS sequence"/>
</dbReference>
<comment type="caution">
    <text evidence="2">The sequence shown here is derived from an EMBL/GenBank/DDBJ whole genome shotgun (WGS) entry which is preliminary data.</text>
</comment>